<gene>
    <name evidence="4" type="ORF">HW932_01655</name>
</gene>
<feature type="domain" description="Helicase ATP-binding" evidence="2">
    <location>
        <begin position="17"/>
        <end position="182"/>
    </location>
</feature>
<dbReference type="GO" id="GO:0005524">
    <property type="term" value="F:ATP binding"/>
    <property type="evidence" value="ECO:0007669"/>
    <property type="project" value="InterPro"/>
</dbReference>
<dbReference type="PANTHER" id="PTHR10799">
    <property type="entry name" value="SNF2/RAD54 HELICASE FAMILY"/>
    <property type="match status" value="1"/>
</dbReference>
<dbReference type="PROSITE" id="PS51194">
    <property type="entry name" value="HELICASE_CTER"/>
    <property type="match status" value="1"/>
</dbReference>
<keyword evidence="1 4" id="KW-0067">ATP-binding</keyword>
<protein>
    <submittedName>
        <fullName evidence="4">DEAD/DEAH box helicase family protein</fullName>
    </submittedName>
</protein>
<keyword evidence="1 4" id="KW-0378">Hydrolase</keyword>
<keyword evidence="5" id="KW-1185">Reference proteome</keyword>
<dbReference type="Proteomes" id="UP000592294">
    <property type="component" value="Unassembled WGS sequence"/>
</dbReference>
<evidence type="ECO:0000259" key="3">
    <source>
        <dbReference type="PROSITE" id="PS51194"/>
    </source>
</evidence>
<organism evidence="4 5">
    <name type="scientific">Allochromatium humboldtianum</name>
    <dbReference type="NCBI Taxonomy" id="504901"/>
    <lineage>
        <taxon>Bacteria</taxon>
        <taxon>Pseudomonadati</taxon>
        <taxon>Pseudomonadota</taxon>
        <taxon>Gammaproteobacteria</taxon>
        <taxon>Chromatiales</taxon>
        <taxon>Chromatiaceae</taxon>
        <taxon>Allochromatium</taxon>
    </lineage>
</organism>
<dbReference type="PROSITE" id="PS51192">
    <property type="entry name" value="HELICASE_ATP_BIND_1"/>
    <property type="match status" value="1"/>
</dbReference>
<dbReference type="Pfam" id="PF00271">
    <property type="entry name" value="Helicase_C"/>
    <property type="match status" value="1"/>
</dbReference>
<dbReference type="RefSeq" id="WP_176974758.1">
    <property type="nucleotide sequence ID" value="NZ_JABZEO010000001.1"/>
</dbReference>
<name>A0A850R2X6_9GAMM</name>
<dbReference type="Gene3D" id="3.40.50.10810">
    <property type="entry name" value="Tandem AAA-ATPase domain"/>
    <property type="match status" value="1"/>
</dbReference>
<comment type="caution">
    <text evidence="4">The sequence shown here is derived from an EMBL/GenBank/DDBJ whole genome shotgun (WGS) entry which is preliminary data.</text>
</comment>
<dbReference type="SUPFAM" id="SSF52540">
    <property type="entry name" value="P-loop containing nucleoside triphosphate hydrolases"/>
    <property type="match status" value="2"/>
</dbReference>
<dbReference type="SMART" id="SM00487">
    <property type="entry name" value="DEXDc"/>
    <property type="match status" value="1"/>
</dbReference>
<feature type="domain" description="Helicase C-terminal" evidence="3">
    <location>
        <begin position="304"/>
        <end position="458"/>
    </location>
</feature>
<evidence type="ECO:0000259" key="2">
    <source>
        <dbReference type="PROSITE" id="PS51192"/>
    </source>
</evidence>
<reference evidence="4 5" key="1">
    <citation type="submission" date="2020-06" db="EMBL/GenBank/DDBJ databases">
        <title>Whole-genome sequence of Allochromatium humboldtianum DSM 21881, type strain.</title>
        <authorList>
            <person name="Kyndt J.A."/>
            <person name="Meyer T.E."/>
        </authorList>
    </citation>
    <scope>NUCLEOTIDE SEQUENCE [LARGE SCALE GENOMIC DNA]</scope>
    <source>
        <strain evidence="4 5">DSM 21881</strain>
    </source>
</reference>
<dbReference type="InterPro" id="IPR000330">
    <property type="entry name" value="SNF2_N"/>
</dbReference>
<keyword evidence="1 4" id="KW-0347">Helicase</keyword>
<evidence type="ECO:0000313" key="5">
    <source>
        <dbReference type="Proteomes" id="UP000592294"/>
    </source>
</evidence>
<dbReference type="InterPro" id="IPR014001">
    <property type="entry name" value="Helicase_ATP-bd"/>
</dbReference>
<dbReference type="InterPro" id="IPR027417">
    <property type="entry name" value="P-loop_NTPase"/>
</dbReference>
<dbReference type="Pfam" id="PF00176">
    <property type="entry name" value="SNF2-rel_dom"/>
    <property type="match status" value="1"/>
</dbReference>
<dbReference type="InterPro" id="IPR001650">
    <property type="entry name" value="Helicase_C-like"/>
</dbReference>
<evidence type="ECO:0000256" key="1">
    <source>
        <dbReference type="ARBA" id="ARBA00022806"/>
    </source>
</evidence>
<proteinExistence type="predicted"/>
<keyword evidence="1 4" id="KW-0547">Nucleotide-binding</keyword>
<dbReference type="Gene3D" id="3.40.50.300">
    <property type="entry name" value="P-loop containing nucleotide triphosphate hydrolases"/>
    <property type="match status" value="1"/>
</dbReference>
<evidence type="ECO:0000313" key="4">
    <source>
        <dbReference type="EMBL" id="NVZ07964.1"/>
    </source>
</evidence>
<dbReference type="GO" id="GO:0004386">
    <property type="term" value="F:helicase activity"/>
    <property type="evidence" value="ECO:0007669"/>
    <property type="project" value="UniProtKB-KW"/>
</dbReference>
<dbReference type="EMBL" id="JABZEO010000001">
    <property type="protein sequence ID" value="NVZ07964.1"/>
    <property type="molecule type" value="Genomic_DNA"/>
</dbReference>
<dbReference type="InterPro" id="IPR038718">
    <property type="entry name" value="SNF2-like_sf"/>
</dbReference>
<sequence>MFGIPIPPPYEHQRATTDFILDKRRVFVASDPGTGKTRAVLEALSAWRRAPGAGTALILAPKSILEAAWGADCKRFTPELRYSVAYAHNRVKAFQREADIYLTNHDAASWLLKNIDLLKEADIKAVIVDESTAFKHHTSARSKALRKLIEALDPEIRLMMTGTPNTNDPLHIWHQILLIDDGERLGRSYFKFRQALCTPVPIGRTSHFNWEPKPEANEVIADMIDDITIRYRFEDCIDIPPNVEHTVPYQLTPTVRDAYEALRKDAILELETGTVTAINAAVLHNKLMQASAGAVYYESDQAHYLDQDRYELVRELIEQRQQCVVAFWWAHQRNQLKHTLDTAKIPYAVIDGSVNDAERLHAAERFNAGEIRVILAHPQSAAHGLTLTAGTTTIWPSPIANAELYLQFNRRIYRAGQTKKTETLVVIADDTIEQATFLRCQDRLAAQQSILEMLKESL</sequence>
<accession>A0A850R2X6</accession>
<dbReference type="AlphaFoldDB" id="A0A850R2X6"/>